<dbReference type="InterPro" id="IPR050428">
    <property type="entry name" value="TCS_sensor_his_kinase"/>
</dbReference>
<dbReference type="Pfam" id="PF02518">
    <property type="entry name" value="HATPase_c"/>
    <property type="match status" value="1"/>
</dbReference>
<dbReference type="Proteomes" id="UP000753724">
    <property type="component" value="Unassembled WGS sequence"/>
</dbReference>
<evidence type="ECO:0000259" key="12">
    <source>
        <dbReference type="PROSITE" id="PS50109"/>
    </source>
</evidence>
<gene>
    <name evidence="13" type="ORF">GTZ99_08890</name>
</gene>
<evidence type="ECO:0000256" key="1">
    <source>
        <dbReference type="ARBA" id="ARBA00000085"/>
    </source>
</evidence>
<dbReference type="CDD" id="cd00082">
    <property type="entry name" value="HisKA"/>
    <property type="match status" value="1"/>
</dbReference>
<keyword evidence="5" id="KW-0808">Transferase</keyword>
<evidence type="ECO:0000256" key="3">
    <source>
        <dbReference type="ARBA" id="ARBA00012438"/>
    </source>
</evidence>
<evidence type="ECO:0000256" key="4">
    <source>
        <dbReference type="ARBA" id="ARBA00022553"/>
    </source>
</evidence>
<evidence type="ECO:0000256" key="8">
    <source>
        <dbReference type="ARBA" id="ARBA00022989"/>
    </source>
</evidence>
<dbReference type="PROSITE" id="PS50109">
    <property type="entry name" value="HIS_KIN"/>
    <property type="match status" value="1"/>
</dbReference>
<evidence type="ECO:0000256" key="9">
    <source>
        <dbReference type="ARBA" id="ARBA00023012"/>
    </source>
</evidence>
<dbReference type="InterPro" id="IPR003594">
    <property type="entry name" value="HATPase_dom"/>
</dbReference>
<evidence type="ECO:0000313" key="13">
    <source>
        <dbReference type="EMBL" id="NBC36673.1"/>
    </source>
</evidence>
<feature type="transmembrane region" description="Helical" evidence="11">
    <location>
        <begin position="143"/>
        <end position="165"/>
    </location>
</feature>
<organism evidence="13 14">
    <name type="scientific">Novosphingobium ovatum</name>
    <dbReference type="NCBI Taxonomy" id="1908523"/>
    <lineage>
        <taxon>Bacteria</taxon>
        <taxon>Pseudomonadati</taxon>
        <taxon>Pseudomonadota</taxon>
        <taxon>Alphaproteobacteria</taxon>
        <taxon>Sphingomonadales</taxon>
        <taxon>Sphingomonadaceae</taxon>
        <taxon>Novosphingobium</taxon>
    </lineage>
</organism>
<keyword evidence="4" id="KW-0597">Phosphoprotein</keyword>
<protein>
    <recommendedName>
        <fullName evidence="3">histidine kinase</fullName>
        <ecNumber evidence="3">2.7.13.3</ecNumber>
    </recommendedName>
</protein>
<dbReference type="EC" id="2.7.13.3" evidence="3"/>
<dbReference type="InterPro" id="IPR036097">
    <property type="entry name" value="HisK_dim/P_sf"/>
</dbReference>
<dbReference type="EMBL" id="JAAAPO010000003">
    <property type="protein sequence ID" value="NBC36673.1"/>
    <property type="molecule type" value="Genomic_DNA"/>
</dbReference>
<evidence type="ECO:0000313" key="14">
    <source>
        <dbReference type="Proteomes" id="UP000753724"/>
    </source>
</evidence>
<dbReference type="InterPro" id="IPR036890">
    <property type="entry name" value="HATPase_C_sf"/>
</dbReference>
<dbReference type="PANTHER" id="PTHR45436:SF15">
    <property type="entry name" value="SENSOR HISTIDINE KINASE CUSS"/>
    <property type="match status" value="1"/>
</dbReference>
<keyword evidence="14" id="KW-1185">Reference proteome</keyword>
<keyword evidence="9" id="KW-0902">Two-component regulatory system</keyword>
<feature type="domain" description="Histidine kinase" evidence="12">
    <location>
        <begin position="222"/>
        <end position="433"/>
    </location>
</feature>
<keyword evidence="7 13" id="KW-0418">Kinase</keyword>
<dbReference type="GO" id="GO:0016301">
    <property type="term" value="F:kinase activity"/>
    <property type="evidence" value="ECO:0007669"/>
    <property type="project" value="UniProtKB-KW"/>
</dbReference>
<proteinExistence type="predicted"/>
<comment type="subcellular location">
    <subcellularLocation>
        <location evidence="2">Membrane</location>
        <topology evidence="2">Multi-pass membrane protein</topology>
    </subcellularLocation>
</comment>
<evidence type="ECO:0000256" key="6">
    <source>
        <dbReference type="ARBA" id="ARBA00022692"/>
    </source>
</evidence>
<keyword evidence="6 11" id="KW-0812">Transmembrane</keyword>
<dbReference type="SMART" id="SM00388">
    <property type="entry name" value="HisKA"/>
    <property type="match status" value="1"/>
</dbReference>
<evidence type="ECO:0000256" key="2">
    <source>
        <dbReference type="ARBA" id="ARBA00004141"/>
    </source>
</evidence>
<comment type="caution">
    <text evidence="13">The sequence shown here is derived from an EMBL/GenBank/DDBJ whole genome shotgun (WGS) entry which is preliminary data.</text>
</comment>
<reference evidence="14" key="1">
    <citation type="submission" date="2020-01" db="EMBL/GenBank/DDBJ databases">
        <title>Sphingomonas sp. strain CSW-10.</title>
        <authorList>
            <person name="Chen W.-M."/>
        </authorList>
    </citation>
    <scope>NUCLEOTIDE SEQUENCE [LARGE SCALE GENOMIC DNA]</scope>
    <source>
        <strain evidence="14">FSY-8</strain>
    </source>
</reference>
<dbReference type="PANTHER" id="PTHR45436">
    <property type="entry name" value="SENSOR HISTIDINE KINASE YKOH"/>
    <property type="match status" value="1"/>
</dbReference>
<keyword evidence="10 11" id="KW-0472">Membrane</keyword>
<dbReference type="Gene3D" id="3.30.565.10">
    <property type="entry name" value="Histidine kinase-like ATPase, C-terminal domain"/>
    <property type="match status" value="1"/>
</dbReference>
<keyword evidence="8 11" id="KW-1133">Transmembrane helix</keyword>
<dbReference type="SMART" id="SM00387">
    <property type="entry name" value="HATPase_c"/>
    <property type="match status" value="1"/>
</dbReference>
<dbReference type="Gene3D" id="1.10.287.130">
    <property type="match status" value="1"/>
</dbReference>
<dbReference type="RefSeq" id="WP_161717989.1">
    <property type="nucleotide sequence ID" value="NZ_JAAAPO010000003.1"/>
</dbReference>
<sequence length="433" mass="45507">MMGSLQWRLSVALALLIVLVGLLGGVYAYRAAYHEAEELQDGTLRQIAVLVARQDQGAGARAATGRPTDAEDAPQLVISRYDGAPDAILPLPAGLPLGLGTYDVAGLSYRVLIASDNHGRRFALAQRASFRDEIARDSARQCLLPLGLLVPALLLLVPGVIRYSFRPVDRAARDLAARSAKDIHPIAAGDLPAEVQPFVQAIDALLARVSQSVEQQRRFIADAAHELRSPMAALSLQAERLAQCDLSPEAESRLSAMTGGIARNQRLLEQLLDLARAQSGPSAATGGPLAMADVLREVIEEAMPLALAKGVDLGVSGAADGHVEMNRIDMLVALRNLVHNAIRHSPKGGAVDMHFALIDGGWTIAVTDQGGGMGPDDIARATMPFYRVAGTQGAGSGLGLAIVSAIADRAGLELRLTNRAEGGFCAALTASCP</sequence>
<evidence type="ECO:0000256" key="7">
    <source>
        <dbReference type="ARBA" id="ARBA00022777"/>
    </source>
</evidence>
<dbReference type="SUPFAM" id="SSF47384">
    <property type="entry name" value="Homodimeric domain of signal transducing histidine kinase"/>
    <property type="match status" value="1"/>
</dbReference>
<dbReference type="InterPro" id="IPR003661">
    <property type="entry name" value="HisK_dim/P_dom"/>
</dbReference>
<evidence type="ECO:0000256" key="5">
    <source>
        <dbReference type="ARBA" id="ARBA00022679"/>
    </source>
</evidence>
<accession>A0ABW9XDQ3</accession>
<evidence type="ECO:0000256" key="11">
    <source>
        <dbReference type="SAM" id="Phobius"/>
    </source>
</evidence>
<comment type="catalytic activity">
    <reaction evidence="1">
        <text>ATP + protein L-histidine = ADP + protein N-phospho-L-histidine.</text>
        <dbReference type="EC" id="2.7.13.3"/>
    </reaction>
</comment>
<dbReference type="Pfam" id="PF00512">
    <property type="entry name" value="HisKA"/>
    <property type="match status" value="1"/>
</dbReference>
<dbReference type="InterPro" id="IPR005467">
    <property type="entry name" value="His_kinase_dom"/>
</dbReference>
<evidence type="ECO:0000256" key="10">
    <source>
        <dbReference type="ARBA" id="ARBA00023136"/>
    </source>
</evidence>
<name>A0ABW9XDQ3_9SPHN</name>
<dbReference type="SUPFAM" id="SSF55874">
    <property type="entry name" value="ATPase domain of HSP90 chaperone/DNA topoisomerase II/histidine kinase"/>
    <property type="match status" value="1"/>
</dbReference>